<keyword evidence="1" id="KW-0732">Signal</keyword>
<reference evidence="4" key="1">
    <citation type="journal article" date="2014" name="Nucleic Acids Res.">
        <title>The evolutionary dynamics of variant antigen genes in Babesia reveal a history of genomic innovation underlying host-parasite interaction.</title>
        <authorList>
            <person name="Jackson A.P."/>
            <person name="Otto T.D."/>
            <person name="Darby A."/>
            <person name="Ramaprasad A."/>
            <person name="Xia D."/>
            <person name="Echaide I.E."/>
            <person name="Farber M."/>
            <person name="Gahlot S."/>
            <person name="Gamble J."/>
            <person name="Gupta D."/>
            <person name="Gupta Y."/>
            <person name="Jackson L."/>
            <person name="Malandrin L."/>
            <person name="Malas T.B."/>
            <person name="Moussa E."/>
            <person name="Nair M."/>
            <person name="Reid A.J."/>
            <person name="Sanders M."/>
            <person name="Sharma J."/>
            <person name="Tracey A."/>
            <person name="Quail M.A."/>
            <person name="Weir W."/>
            <person name="Wastling J.M."/>
            <person name="Hall N."/>
            <person name="Willadsen P."/>
            <person name="Lingelbach K."/>
            <person name="Shiels B."/>
            <person name="Tait A."/>
            <person name="Berriman M."/>
            <person name="Allred D.R."/>
            <person name="Pain A."/>
        </authorList>
    </citation>
    <scope>NUCLEOTIDE SEQUENCE [LARGE SCALE GENOMIC DNA]</scope>
    <source>
        <strain evidence="4">Bond</strain>
    </source>
</reference>
<feature type="chain" id="PRO_5001596014" description="MACPF domain-containing protein" evidence="1">
    <location>
        <begin position="25"/>
        <end position="637"/>
    </location>
</feature>
<gene>
    <name evidence="3" type="ORF">BBBOND_0301700</name>
</gene>
<protein>
    <recommendedName>
        <fullName evidence="2">MACPF domain-containing protein</fullName>
    </recommendedName>
</protein>
<dbReference type="RefSeq" id="XP_012768452.1">
    <property type="nucleotide sequence ID" value="XM_012912998.1"/>
</dbReference>
<organism evidence="3 4">
    <name type="scientific">Babesia bigemina</name>
    <dbReference type="NCBI Taxonomy" id="5866"/>
    <lineage>
        <taxon>Eukaryota</taxon>
        <taxon>Sar</taxon>
        <taxon>Alveolata</taxon>
        <taxon>Apicomplexa</taxon>
        <taxon>Aconoidasida</taxon>
        <taxon>Piroplasmida</taxon>
        <taxon>Babesiidae</taxon>
        <taxon>Babesia</taxon>
    </lineage>
</organism>
<dbReference type="OrthoDB" id="1366754at2759"/>
<dbReference type="STRING" id="5866.A0A061D6F7"/>
<evidence type="ECO:0000256" key="1">
    <source>
        <dbReference type="SAM" id="SignalP"/>
    </source>
</evidence>
<name>A0A061D6F7_BABBI</name>
<feature type="domain" description="MACPF" evidence="2">
    <location>
        <begin position="45"/>
        <end position="387"/>
    </location>
</feature>
<dbReference type="OMA" id="IAIYPCK"/>
<dbReference type="InterPro" id="IPR020864">
    <property type="entry name" value="MACPF"/>
</dbReference>
<feature type="signal peptide" evidence="1">
    <location>
        <begin position="1"/>
        <end position="24"/>
    </location>
</feature>
<dbReference type="AlphaFoldDB" id="A0A061D6F7"/>
<evidence type="ECO:0000259" key="2">
    <source>
        <dbReference type="PROSITE" id="PS51412"/>
    </source>
</evidence>
<dbReference type="Proteomes" id="UP000033188">
    <property type="component" value="Chromosome 3"/>
</dbReference>
<dbReference type="VEuPathDB" id="PiroplasmaDB:BBBOND_0301700"/>
<sequence>MNKTINRLSWVYVLPSLIFFSVRTARVGEGEVRRKERFPVSLEKQLEIFKDTNKTPKNIEYVGCGYDMYNGTSIDDRTGFSLKNYRAPVLDKYYTGESEGNQLEGLGIWVANEFQCDLSNELSSVDTKQNLMSLISSKTSDGYSNIFSSSTSETTKDDDILNKLKRSRSIIVRKYHCTVYSAGININDIWKNSTRFNGIVKRLVDTCKGGFKEVECPIDRLKKNIYDEGCEGCIASWMRFFADFGTHATQHVTMGGTYRRFNNAMDKQASRKSKKSEVTITTSSSWFGLSNSRQESTKENEFMHSRDDEENDVVQYTVGPEPKDEFMTPDSFEDWVRKVALNPVPIDVEFISLSELMPDDETRKLFKEALRYYAKLRGVDKNDTHITNGALRSSILQLVSHAVNMIYRVRLWSFIVLQLQESTLVAINDPDKVGKDVCKGESKIIFGFGVNLNEKRQILQLKPCYPGLNACILDLNQDVVSTFVIALCGEMQFYDFTQKLTKGSSDKSTYNEVVCPKDTVVVFGVIIRFGYPMMIRECPKGIRSCGDRNLGPNGLIWVACLPKNTFGINLYSTTAGVLGAGEKLPCDSSSKVVNGFTILSTRDNKNVRVAACPKYEVACHAPSQNEASVGSYIFCVK</sequence>
<accession>A0A061D6F7</accession>
<dbReference type="EMBL" id="LK391709">
    <property type="protein sequence ID" value="CDR96266.1"/>
    <property type="molecule type" value="Genomic_DNA"/>
</dbReference>
<dbReference type="KEGG" id="bbig:BBBOND_0301700"/>
<evidence type="ECO:0000313" key="4">
    <source>
        <dbReference type="Proteomes" id="UP000033188"/>
    </source>
</evidence>
<evidence type="ECO:0000313" key="3">
    <source>
        <dbReference type="EMBL" id="CDR96266.1"/>
    </source>
</evidence>
<keyword evidence="4" id="KW-1185">Reference proteome</keyword>
<dbReference type="PROSITE" id="PS51412">
    <property type="entry name" value="MACPF_2"/>
    <property type="match status" value="1"/>
</dbReference>
<dbReference type="Pfam" id="PF01823">
    <property type="entry name" value="MACPF"/>
    <property type="match status" value="1"/>
</dbReference>
<dbReference type="GeneID" id="24564807"/>
<dbReference type="SMART" id="SM00457">
    <property type="entry name" value="MACPF"/>
    <property type="match status" value="1"/>
</dbReference>
<proteinExistence type="predicted"/>